<keyword evidence="3" id="KW-1185">Reference proteome</keyword>
<reference evidence="2 3" key="1">
    <citation type="submission" date="2024-02" db="EMBL/GenBank/DDBJ databases">
        <authorList>
            <person name="Chen Y."/>
            <person name="Shah S."/>
            <person name="Dougan E. K."/>
            <person name="Thang M."/>
            <person name="Chan C."/>
        </authorList>
    </citation>
    <scope>NUCLEOTIDE SEQUENCE [LARGE SCALE GENOMIC DNA]</scope>
</reference>
<dbReference type="EMBL" id="CAXAMN010010011">
    <property type="protein sequence ID" value="CAK9030594.1"/>
    <property type="molecule type" value="Genomic_DNA"/>
</dbReference>
<evidence type="ECO:0000256" key="1">
    <source>
        <dbReference type="SAM" id="MobiDB-lite"/>
    </source>
</evidence>
<evidence type="ECO:0008006" key="4">
    <source>
        <dbReference type="Google" id="ProtNLM"/>
    </source>
</evidence>
<sequence length="168" mass="17122">VDGTDLATAGNNSVKVPFEAASVPEPVAAAFVGAGTAPPAGKRHAIGFAYSVQKDVYADFLFGNEVGYLPDGTPMNKAGNCLNHPENIQPDPHAPGSALPRASFVNDVGYLPDGTPLNRAGNAINHPETVQPDPHSPGSALPESAYAADVGYLVDGTPLDAAGNNAVH</sequence>
<feature type="non-terminal residue" evidence="2">
    <location>
        <position position="1"/>
    </location>
</feature>
<evidence type="ECO:0000313" key="3">
    <source>
        <dbReference type="Proteomes" id="UP001642484"/>
    </source>
</evidence>
<dbReference type="Proteomes" id="UP001642484">
    <property type="component" value="Unassembled WGS sequence"/>
</dbReference>
<name>A0ABP0KX82_9DINO</name>
<organism evidence="2 3">
    <name type="scientific">Durusdinium trenchii</name>
    <dbReference type="NCBI Taxonomy" id="1381693"/>
    <lineage>
        <taxon>Eukaryota</taxon>
        <taxon>Sar</taxon>
        <taxon>Alveolata</taxon>
        <taxon>Dinophyceae</taxon>
        <taxon>Suessiales</taxon>
        <taxon>Symbiodiniaceae</taxon>
        <taxon>Durusdinium</taxon>
    </lineage>
</organism>
<gene>
    <name evidence="2" type="ORF">CCMP2556_LOCUS17935</name>
</gene>
<proteinExistence type="predicted"/>
<comment type="caution">
    <text evidence="2">The sequence shown here is derived from an EMBL/GenBank/DDBJ whole genome shotgun (WGS) entry which is preliminary data.</text>
</comment>
<accession>A0ABP0KX82</accession>
<evidence type="ECO:0000313" key="2">
    <source>
        <dbReference type="EMBL" id="CAK9030594.1"/>
    </source>
</evidence>
<feature type="region of interest" description="Disordered" evidence="1">
    <location>
        <begin position="116"/>
        <end position="142"/>
    </location>
</feature>
<protein>
    <recommendedName>
        <fullName evidence="4">Subtilisin</fullName>
    </recommendedName>
</protein>